<dbReference type="Pfam" id="PF00990">
    <property type="entry name" value="GGDEF"/>
    <property type="match status" value="1"/>
</dbReference>
<accession>A0ABV6B1V8</accession>
<dbReference type="InterPro" id="IPR043128">
    <property type="entry name" value="Rev_trsase/Diguanyl_cyclase"/>
</dbReference>
<dbReference type="InterPro" id="IPR000160">
    <property type="entry name" value="GGDEF_dom"/>
</dbReference>
<keyword evidence="3 6" id="KW-0812">Transmembrane</keyword>
<dbReference type="GO" id="GO:0052621">
    <property type="term" value="F:diguanylate cyclase activity"/>
    <property type="evidence" value="ECO:0007669"/>
    <property type="project" value="UniProtKB-EC"/>
</dbReference>
<dbReference type="RefSeq" id="WP_380012998.1">
    <property type="nucleotide sequence ID" value="NZ_JBHLYR010000052.1"/>
</dbReference>
<evidence type="ECO:0000256" key="6">
    <source>
        <dbReference type="SAM" id="Phobius"/>
    </source>
</evidence>
<keyword evidence="4 6" id="KW-1133">Transmembrane helix</keyword>
<comment type="caution">
    <text evidence="8">The sequence shown here is derived from an EMBL/GenBank/DDBJ whole genome shotgun (WGS) entry which is preliminary data.</text>
</comment>
<sequence>MTSISPKTDRTRPVLTPAQASRAFSWTRFLILLALFLTQLGTVTGVLWANRRTGEAILQAQANQSLKHLIRVTGEDVRSYLQSAVQIVQINAALIKDGQINTYDSGAVSIIFSTMLDAVPQLDAALLGQSDGRFVFVRRNGTGRYIKVIDQSVDRHATVTTRDAAGHLLSQTSPADPYDPRTRPWYTLAVQRPGKPVWTPPYVFESSQLPGVTVASAQQGLDGSNIVIGVDVQLSGLTRLLEHVQLTPRGRAFITDADGHAIAASRAWPRSIQGRVPDLTEVGDPALRALLDDGGLPRLTIGEAVGSELTRRYLLGGEPYAAVLRRVEVQPGITWVVGVYAPESDFTGELNSVFRQHLLIIAVMTLLSALIAWPLAFSATQPFAALQRQATTDALTGLRNRASLLAQLSEDVRREATSAQTGELGVVILDLDGFKTINDTYGHAVGDEVLHAVGASLLGAVRVGDTLGRLGGDEFALIVHGETREGVRLRVEGILQAILRRPITVNGVTHRLGATAGLVFHDHTVAAPHTLDEIEETSHALLLRADTALMRGKKREKGRVWLADELGSPTLLG</sequence>
<dbReference type="Gene3D" id="3.30.70.270">
    <property type="match status" value="1"/>
</dbReference>
<dbReference type="PANTHER" id="PTHR45138:SF9">
    <property type="entry name" value="DIGUANYLATE CYCLASE DGCM-RELATED"/>
    <property type="match status" value="1"/>
</dbReference>
<dbReference type="Gene3D" id="3.30.450.20">
    <property type="entry name" value="PAS domain"/>
    <property type="match status" value="2"/>
</dbReference>
<name>A0ABV6B1V8_9DEIO</name>
<organism evidence="8 9">
    <name type="scientific">Deinococcus oregonensis</name>
    <dbReference type="NCBI Taxonomy" id="1805970"/>
    <lineage>
        <taxon>Bacteria</taxon>
        <taxon>Thermotogati</taxon>
        <taxon>Deinococcota</taxon>
        <taxon>Deinococci</taxon>
        <taxon>Deinococcales</taxon>
        <taxon>Deinococcaceae</taxon>
        <taxon>Deinococcus</taxon>
    </lineage>
</organism>
<dbReference type="InterPro" id="IPR050469">
    <property type="entry name" value="Diguanylate_Cyclase"/>
</dbReference>
<keyword evidence="2" id="KW-1003">Cell membrane</keyword>
<feature type="transmembrane region" description="Helical" evidence="6">
    <location>
        <begin position="29"/>
        <end position="49"/>
    </location>
</feature>
<keyword evidence="5 6" id="KW-0472">Membrane</keyword>
<dbReference type="EC" id="2.7.7.65" evidence="8"/>
<dbReference type="PROSITE" id="PS50887">
    <property type="entry name" value="GGDEF"/>
    <property type="match status" value="1"/>
</dbReference>
<dbReference type="PANTHER" id="PTHR45138">
    <property type="entry name" value="REGULATORY COMPONENTS OF SENSORY TRANSDUCTION SYSTEM"/>
    <property type="match status" value="1"/>
</dbReference>
<dbReference type="Pfam" id="PF02743">
    <property type="entry name" value="dCache_1"/>
    <property type="match status" value="1"/>
</dbReference>
<dbReference type="CDD" id="cd01949">
    <property type="entry name" value="GGDEF"/>
    <property type="match status" value="1"/>
</dbReference>
<dbReference type="NCBIfam" id="TIGR00254">
    <property type="entry name" value="GGDEF"/>
    <property type="match status" value="1"/>
</dbReference>
<keyword evidence="9" id="KW-1185">Reference proteome</keyword>
<dbReference type="SUPFAM" id="SSF55073">
    <property type="entry name" value="Nucleotide cyclase"/>
    <property type="match status" value="1"/>
</dbReference>
<evidence type="ECO:0000256" key="3">
    <source>
        <dbReference type="ARBA" id="ARBA00022692"/>
    </source>
</evidence>
<keyword evidence="8" id="KW-0548">Nucleotidyltransferase</keyword>
<evidence type="ECO:0000256" key="4">
    <source>
        <dbReference type="ARBA" id="ARBA00022989"/>
    </source>
</evidence>
<comment type="subcellular location">
    <subcellularLocation>
        <location evidence="1">Cell membrane</location>
        <topology evidence="1">Multi-pass membrane protein</topology>
    </subcellularLocation>
</comment>
<evidence type="ECO:0000256" key="5">
    <source>
        <dbReference type="ARBA" id="ARBA00023136"/>
    </source>
</evidence>
<evidence type="ECO:0000313" key="9">
    <source>
        <dbReference type="Proteomes" id="UP001589733"/>
    </source>
</evidence>
<dbReference type="EMBL" id="JBHLYR010000052">
    <property type="protein sequence ID" value="MFB9993685.1"/>
    <property type="molecule type" value="Genomic_DNA"/>
</dbReference>
<dbReference type="InterPro" id="IPR029787">
    <property type="entry name" value="Nucleotide_cyclase"/>
</dbReference>
<evidence type="ECO:0000313" key="8">
    <source>
        <dbReference type="EMBL" id="MFB9993685.1"/>
    </source>
</evidence>
<evidence type="ECO:0000256" key="2">
    <source>
        <dbReference type="ARBA" id="ARBA00022475"/>
    </source>
</evidence>
<evidence type="ECO:0000256" key="1">
    <source>
        <dbReference type="ARBA" id="ARBA00004651"/>
    </source>
</evidence>
<dbReference type="Proteomes" id="UP001589733">
    <property type="component" value="Unassembled WGS sequence"/>
</dbReference>
<evidence type="ECO:0000259" key="7">
    <source>
        <dbReference type="PROSITE" id="PS50887"/>
    </source>
</evidence>
<reference evidence="8 9" key="1">
    <citation type="submission" date="2024-09" db="EMBL/GenBank/DDBJ databases">
        <authorList>
            <person name="Sun Q."/>
            <person name="Mori K."/>
        </authorList>
    </citation>
    <scope>NUCLEOTIDE SEQUENCE [LARGE SCALE GENOMIC DNA]</scope>
    <source>
        <strain evidence="8 9">JCM 13503</strain>
    </source>
</reference>
<dbReference type="SMART" id="SM00267">
    <property type="entry name" value="GGDEF"/>
    <property type="match status" value="1"/>
</dbReference>
<proteinExistence type="predicted"/>
<gene>
    <name evidence="8" type="ORF">ACFFLM_17115</name>
</gene>
<dbReference type="CDD" id="cd12913">
    <property type="entry name" value="PDC1_MCP_like"/>
    <property type="match status" value="1"/>
</dbReference>
<feature type="domain" description="GGDEF" evidence="7">
    <location>
        <begin position="422"/>
        <end position="565"/>
    </location>
</feature>
<keyword evidence="8" id="KW-0808">Transferase</keyword>
<protein>
    <submittedName>
        <fullName evidence="8">Diguanylate cyclase</fullName>
        <ecNumber evidence="8">2.7.7.65</ecNumber>
    </submittedName>
</protein>
<dbReference type="InterPro" id="IPR033479">
    <property type="entry name" value="dCache_1"/>
</dbReference>